<dbReference type="Gene3D" id="3.40.250.10">
    <property type="entry name" value="Rhodanese-like domain"/>
    <property type="match status" value="1"/>
</dbReference>
<feature type="domain" description="Rhodanese" evidence="2">
    <location>
        <begin position="78"/>
        <end position="165"/>
    </location>
</feature>
<keyword evidence="4" id="KW-1185">Reference proteome</keyword>
<dbReference type="SUPFAM" id="SSF52821">
    <property type="entry name" value="Rhodanese/Cell cycle control phosphatase"/>
    <property type="match status" value="1"/>
</dbReference>
<dbReference type="Proteomes" id="UP000887023">
    <property type="component" value="Chromosome"/>
</dbReference>
<dbReference type="Pfam" id="PF00581">
    <property type="entry name" value="Rhodanese"/>
    <property type="match status" value="1"/>
</dbReference>
<accession>A0ABX8SCS2</accession>
<dbReference type="InterPro" id="IPR050229">
    <property type="entry name" value="GlpE_sulfurtransferase"/>
</dbReference>
<organism evidence="3 4">
    <name type="scientific">Skermania pinensis</name>
    <dbReference type="NCBI Taxonomy" id="39122"/>
    <lineage>
        <taxon>Bacteria</taxon>
        <taxon>Bacillati</taxon>
        <taxon>Actinomycetota</taxon>
        <taxon>Actinomycetes</taxon>
        <taxon>Mycobacteriales</taxon>
        <taxon>Gordoniaceae</taxon>
        <taxon>Skermania</taxon>
    </lineage>
</organism>
<dbReference type="SMART" id="SM00450">
    <property type="entry name" value="RHOD"/>
    <property type="match status" value="1"/>
</dbReference>
<name>A0ABX8SCS2_9ACTN</name>
<protein>
    <submittedName>
        <fullName evidence="3">Rhodanese-like domain-containing protein</fullName>
    </submittedName>
</protein>
<sequence length="174" mass="17996">MSGGTGPARIASGEVSDRSVRTRGGRSVSELAGNSEAAGRRVAPSISTIARRGSIDSVTTGDRPTVPVSAVPDAGTSDVGAVVLLDVREHDEWALGHAPGALHIPVTDIPARLAEIDPDAELFVVCRQGGRSAVVVDYLNQNGYEALDIRGGMVAWQQAGRALVRDGDGPATVY</sequence>
<dbReference type="CDD" id="cd00158">
    <property type="entry name" value="RHOD"/>
    <property type="match status" value="1"/>
</dbReference>
<proteinExistence type="predicted"/>
<gene>
    <name evidence="3" type="ORF">KV203_00575</name>
</gene>
<dbReference type="PROSITE" id="PS50206">
    <property type="entry name" value="RHODANESE_3"/>
    <property type="match status" value="1"/>
</dbReference>
<dbReference type="PANTHER" id="PTHR43031:SF17">
    <property type="entry name" value="SULFURTRANSFERASE YTWF-RELATED"/>
    <property type="match status" value="1"/>
</dbReference>
<evidence type="ECO:0000259" key="2">
    <source>
        <dbReference type="PROSITE" id="PS50206"/>
    </source>
</evidence>
<dbReference type="EMBL" id="CP079105">
    <property type="protein sequence ID" value="QXQ15577.1"/>
    <property type="molecule type" value="Genomic_DNA"/>
</dbReference>
<reference evidence="3" key="1">
    <citation type="submission" date="2021-07" db="EMBL/GenBank/DDBJ databases">
        <title>Candidatus Kaistella beijingensis sp. nov. isolated from a municipal wastewater treatment plant is involved in sludge foaming.</title>
        <authorList>
            <person name="Song Y."/>
            <person name="Liu S.-J."/>
        </authorList>
    </citation>
    <scope>NUCLEOTIDE SEQUENCE</scope>
    <source>
        <strain evidence="3">DSM 43998</strain>
    </source>
</reference>
<evidence type="ECO:0000313" key="3">
    <source>
        <dbReference type="EMBL" id="QXQ15577.1"/>
    </source>
</evidence>
<dbReference type="InterPro" id="IPR001763">
    <property type="entry name" value="Rhodanese-like_dom"/>
</dbReference>
<evidence type="ECO:0000256" key="1">
    <source>
        <dbReference type="SAM" id="MobiDB-lite"/>
    </source>
</evidence>
<dbReference type="PANTHER" id="PTHR43031">
    <property type="entry name" value="FAD-DEPENDENT OXIDOREDUCTASE"/>
    <property type="match status" value="1"/>
</dbReference>
<dbReference type="InterPro" id="IPR036873">
    <property type="entry name" value="Rhodanese-like_dom_sf"/>
</dbReference>
<feature type="region of interest" description="Disordered" evidence="1">
    <location>
        <begin position="1"/>
        <end position="43"/>
    </location>
</feature>
<evidence type="ECO:0000313" key="4">
    <source>
        <dbReference type="Proteomes" id="UP000887023"/>
    </source>
</evidence>